<feature type="coiled-coil region" evidence="1">
    <location>
        <begin position="16"/>
        <end position="43"/>
    </location>
</feature>
<name>X1N6Z5_9ZZZZ</name>
<accession>X1N6Z5</accession>
<evidence type="ECO:0000313" key="2">
    <source>
        <dbReference type="EMBL" id="GAI22620.1"/>
    </source>
</evidence>
<protein>
    <submittedName>
        <fullName evidence="2">Uncharacterized protein</fullName>
    </submittedName>
</protein>
<reference evidence="2" key="1">
    <citation type="journal article" date="2014" name="Front. Microbiol.">
        <title>High frequency of phylogenetically diverse reductive dehalogenase-homologous genes in deep subseafloor sedimentary metagenomes.</title>
        <authorList>
            <person name="Kawai M."/>
            <person name="Futagami T."/>
            <person name="Toyoda A."/>
            <person name="Takaki Y."/>
            <person name="Nishi S."/>
            <person name="Hori S."/>
            <person name="Arai W."/>
            <person name="Tsubouchi T."/>
            <person name="Morono Y."/>
            <person name="Uchiyama I."/>
            <person name="Ito T."/>
            <person name="Fujiyama A."/>
            <person name="Inagaki F."/>
            <person name="Takami H."/>
        </authorList>
    </citation>
    <scope>NUCLEOTIDE SEQUENCE</scope>
    <source>
        <strain evidence="2">Expedition CK06-06</strain>
    </source>
</reference>
<sequence length="48" mass="5754">MENIGHPSYKGFRTSLRTHDELIRLVELRLEELERRISLMEARARRSS</sequence>
<evidence type="ECO:0000256" key="1">
    <source>
        <dbReference type="SAM" id="Coils"/>
    </source>
</evidence>
<gene>
    <name evidence="2" type="ORF">S06H3_35394</name>
</gene>
<organism evidence="2">
    <name type="scientific">marine sediment metagenome</name>
    <dbReference type="NCBI Taxonomy" id="412755"/>
    <lineage>
        <taxon>unclassified sequences</taxon>
        <taxon>metagenomes</taxon>
        <taxon>ecological metagenomes</taxon>
    </lineage>
</organism>
<dbReference type="EMBL" id="BARV01021349">
    <property type="protein sequence ID" value="GAI22620.1"/>
    <property type="molecule type" value="Genomic_DNA"/>
</dbReference>
<dbReference type="AlphaFoldDB" id="X1N6Z5"/>
<keyword evidence="1" id="KW-0175">Coiled coil</keyword>
<proteinExistence type="predicted"/>
<comment type="caution">
    <text evidence="2">The sequence shown here is derived from an EMBL/GenBank/DDBJ whole genome shotgun (WGS) entry which is preliminary data.</text>
</comment>